<keyword evidence="6" id="KW-1133">Transmembrane helix</keyword>
<comment type="pathway">
    <text evidence="2">Secondary metabolite biosynthesis; flavonoid biosynthesis.</text>
</comment>
<evidence type="ECO:0000256" key="4">
    <source>
        <dbReference type="ARBA" id="ARBA00022692"/>
    </source>
</evidence>
<feature type="domain" description="Chalcone isomerase" evidence="14">
    <location>
        <begin position="12"/>
        <end position="214"/>
    </location>
</feature>
<protein>
    <recommendedName>
        <fullName evidence="12">Chalcone-flavonone isomerase family protein</fullName>
    </recommendedName>
</protein>
<comment type="subcellular location">
    <subcellularLocation>
        <location evidence="1">Membrane</location>
        <topology evidence="1">Single-pass membrane protein</topology>
    </subcellularLocation>
</comment>
<proteinExistence type="inferred from homology"/>
<comment type="function">
    <text evidence="10">Catalyzes the intramolecular cyclization of bicyclic chalcones into tricyclic (S)-flavanones. Responsible for the isomerization of 4,2',4',6'-tetrahydroxychalcone (also termed chalcone) into naringenin.</text>
</comment>
<keyword evidence="17" id="KW-1185">Reference proteome</keyword>
<keyword evidence="7" id="KW-0472">Membrane</keyword>
<comment type="caution">
    <text evidence="16">The sequence shown here is derived from an EMBL/GenBank/DDBJ whole genome shotgun (WGS) entry which is preliminary data.</text>
</comment>
<dbReference type="SMR" id="A0A498KVS4"/>
<name>A0A498KVS4_MALDO</name>
<dbReference type="Proteomes" id="UP000290289">
    <property type="component" value="Chromosome 1"/>
</dbReference>
<evidence type="ECO:0000313" key="16">
    <source>
        <dbReference type="EMBL" id="RXI09033.1"/>
    </source>
</evidence>
<feature type="domain" description="Chalcone isomerase" evidence="14">
    <location>
        <begin position="245"/>
        <end position="447"/>
    </location>
</feature>
<dbReference type="Gene3D" id="1.10.890.20">
    <property type="match status" value="3"/>
</dbReference>
<dbReference type="Gene3D" id="3.50.70.10">
    <property type="match status" value="3"/>
</dbReference>
<evidence type="ECO:0000313" key="17">
    <source>
        <dbReference type="Proteomes" id="UP000290289"/>
    </source>
</evidence>
<dbReference type="InterPro" id="IPR016089">
    <property type="entry name" value="Chalcone_isomerase_bundle_sf"/>
</dbReference>
<dbReference type="InterPro" id="IPR024788">
    <property type="entry name" value="Malectin-like_Carb-bd_dom"/>
</dbReference>
<dbReference type="UniPathway" id="UPA00154"/>
<feature type="domain" description="Malectin-like" evidence="15">
    <location>
        <begin position="692"/>
        <end position="815"/>
    </location>
</feature>
<gene>
    <name evidence="16" type="ORF">DVH24_023177</name>
</gene>
<dbReference type="InterPro" id="IPR016087">
    <property type="entry name" value="Chalcone_isomerase"/>
</dbReference>
<evidence type="ECO:0000256" key="6">
    <source>
        <dbReference type="ARBA" id="ARBA00022989"/>
    </source>
</evidence>
<evidence type="ECO:0000256" key="10">
    <source>
        <dbReference type="ARBA" id="ARBA00025429"/>
    </source>
</evidence>
<evidence type="ECO:0000259" key="15">
    <source>
        <dbReference type="Pfam" id="PF12819"/>
    </source>
</evidence>
<dbReference type="GO" id="GO:0045430">
    <property type="term" value="F:chalcone isomerase activity"/>
    <property type="evidence" value="ECO:0007669"/>
    <property type="project" value="UniProtKB-EC"/>
</dbReference>
<dbReference type="GO" id="GO:0009813">
    <property type="term" value="P:flavonoid biosynthetic process"/>
    <property type="evidence" value="ECO:0007669"/>
    <property type="project" value="UniProtKB-UniPathway"/>
</dbReference>
<evidence type="ECO:0000256" key="13">
    <source>
        <dbReference type="SAM" id="MobiDB-lite"/>
    </source>
</evidence>
<dbReference type="SUPFAM" id="SSF54626">
    <property type="entry name" value="Chalcone isomerase"/>
    <property type="match status" value="3"/>
</dbReference>
<keyword evidence="5" id="KW-0732">Signal</keyword>
<dbReference type="PANTHER" id="PTHR28039">
    <property type="entry name" value="CHALCONE--FLAVONONE ISOMERASE 1-RELATED"/>
    <property type="match status" value="1"/>
</dbReference>
<evidence type="ECO:0000256" key="7">
    <source>
        <dbReference type="ARBA" id="ARBA00023136"/>
    </source>
</evidence>
<sequence>MAPTPSLAGLQVETTAFPPSVKPPGSPNTLFLGGAGVRGLEIQGNFVKFTAIGVYLEENAVPLLAVKWKGKTAEELTESVEFFRDIVTGPFEKFIQVTTILPLTGQQYSDKVSENCVAFWKSIGIYTDAEGKAIEKFLEVFKDQNFPPSASILFTQSPKGSLTISFSRDASVPEAANTVIENHLLSQAVLESIVGKHGVSPAAKQSLAERLSKLLNGCNESNDAKAGNEKDCQIAPPPSLAGLQVETTAFPPSVKPPGSSNTLFLGGAGVRGLEIQGNFVKFTAIGVYLEDNAVPQLAVKWKGKTAEELMESVEFFRDIVTGPFEKFIQVTTILPLTGQQYSDKVSENCVVFWKSVGIYTDAEGKAIEKFLEVFKDQNFPPGASILFTQSPKGSLTISFSRDASVPEAANAVIENKLLSEAVLESIVGKHGVSPAAKQSLAARLSELLNGCKESNGAEAGNEKVETTAFPPSVKPPGSSNTLFLGGAGVRGLEIQGNFVKFTAIGVYLEENAVPLLAVKWKGKTAEELTESVEFFRDIVTGPFEKFIQVTTILPLTGQQYSDKVSENCVAFWKSIGIYTDAEGKAIEKFLEVFKDQNFPPGASILFTQSPKGSLTISFSRDASVPEAANTVIENKLLSEAVLESIVGKHGVSPAAKQSLAARLSELLNGCKESNVTIRWLNIDCGSNATHNDYTKAGINKQVPQKQPLEAMNTLRSFPNQNQQNCYVLPYSAPTQRYLIRVGFYYGDYDGLSRPPPFDLRINGQKWSTVKASTAEGPLYHEAMYVNQGSGSLNVCVVQVEKGMVPFVSSIEAVPIYVLTGPLYPKMETSYAYDLISPVNLGGNEVRYAGPLSEERYNRTKLRPSPYRSHSPPFNRKRPSYSGASRLHPITETF</sequence>
<comment type="similarity">
    <text evidence="3 12">Belongs to the chalcone isomerase family.</text>
</comment>
<dbReference type="AlphaFoldDB" id="A0A498KVS4"/>
<evidence type="ECO:0000256" key="9">
    <source>
        <dbReference type="ARBA" id="ARBA00023241"/>
    </source>
</evidence>
<feature type="region of interest" description="Disordered" evidence="13">
    <location>
        <begin position="860"/>
        <end position="893"/>
    </location>
</feature>
<dbReference type="EMBL" id="RDQH01000327">
    <property type="protein sequence ID" value="RXI09033.1"/>
    <property type="molecule type" value="Genomic_DNA"/>
</dbReference>
<organism evidence="16 17">
    <name type="scientific">Malus domestica</name>
    <name type="common">Apple</name>
    <name type="synonym">Pyrus malus</name>
    <dbReference type="NCBI Taxonomy" id="3750"/>
    <lineage>
        <taxon>Eukaryota</taxon>
        <taxon>Viridiplantae</taxon>
        <taxon>Streptophyta</taxon>
        <taxon>Embryophyta</taxon>
        <taxon>Tracheophyta</taxon>
        <taxon>Spermatophyta</taxon>
        <taxon>Magnoliopsida</taxon>
        <taxon>eudicotyledons</taxon>
        <taxon>Gunneridae</taxon>
        <taxon>Pentapetalae</taxon>
        <taxon>rosids</taxon>
        <taxon>fabids</taxon>
        <taxon>Rosales</taxon>
        <taxon>Rosaceae</taxon>
        <taxon>Amygdaloideae</taxon>
        <taxon>Maleae</taxon>
        <taxon>Malus</taxon>
    </lineage>
</organism>
<dbReference type="Pfam" id="PF12819">
    <property type="entry name" value="Malectin_like"/>
    <property type="match status" value="1"/>
</dbReference>
<evidence type="ECO:0000256" key="11">
    <source>
        <dbReference type="ARBA" id="ARBA00034056"/>
    </source>
</evidence>
<evidence type="ECO:0000259" key="14">
    <source>
        <dbReference type="Pfam" id="PF02431"/>
    </source>
</evidence>
<keyword evidence="4" id="KW-0812">Transmembrane</keyword>
<dbReference type="InterPro" id="IPR044164">
    <property type="entry name" value="CFI"/>
</dbReference>
<evidence type="ECO:0000256" key="8">
    <source>
        <dbReference type="ARBA" id="ARBA00023235"/>
    </source>
</evidence>
<comment type="catalytic activity">
    <reaction evidence="11">
        <text>a chalcone = a flavanone.</text>
        <dbReference type="EC" id="5.5.1.6"/>
    </reaction>
</comment>
<dbReference type="STRING" id="3750.A0A498KVS4"/>
<feature type="domain" description="Chalcone isomerase" evidence="14">
    <location>
        <begin position="464"/>
        <end position="666"/>
    </location>
</feature>
<dbReference type="InterPro" id="IPR036298">
    <property type="entry name" value="Chalcone_isomerase_sf"/>
</dbReference>
<dbReference type="PANTHER" id="PTHR28039:SF8">
    <property type="entry name" value="CHALCONE--FLAVANONE ISOMERASE 1-RELATED"/>
    <property type="match status" value="1"/>
</dbReference>
<evidence type="ECO:0000256" key="5">
    <source>
        <dbReference type="ARBA" id="ARBA00022729"/>
    </source>
</evidence>
<dbReference type="GO" id="GO:0016020">
    <property type="term" value="C:membrane"/>
    <property type="evidence" value="ECO:0007669"/>
    <property type="project" value="UniProtKB-SubCell"/>
</dbReference>
<evidence type="ECO:0000256" key="3">
    <source>
        <dbReference type="ARBA" id="ARBA00007166"/>
    </source>
</evidence>
<evidence type="ECO:0000256" key="1">
    <source>
        <dbReference type="ARBA" id="ARBA00004167"/>
    </source>
</evidence>
<keyword evidence="9" id="KW-0284">Flavonoid biosynthesis</keyword>
<evidence type="ECO:0000256" key="12">
    <source>
        <dbReference type="RuleBase" id="RU361158"/>
    </source>
</evidence>
<reference evidence="16 17" key="1">
    <citation type="submission" date="2018-10" db="EMBL/GenBank/DDBJ databases">
        <title>A high-quality apple genome assembly.</title>
        <authorList>
            <person name="Hu J."/>
        </authorList>
    </citation>
    <scope>NUCLEOTIDE SEQUENCE [LARGE SCALE GENOMIC DNA]</scope>
    <source>
        <strain evidence="17">cv. HFTH1</strain>
        <tissue evidence="16">Young leaf</tissue>
    </source>
</reference>
<evidence type="ECO:0000256" key="2">
    <source>
        <dbReference type="ARBA" id="ARBA00004966"/>
    </source>
</evidence>
<keyword evidence="8" id="KW-0413">Isomerase</keyword>
<accession>A0A498KVS4</accession>
<dbReference type="Pfam" id="PF02431">
    <property type="entry name" value="Chalcone"/>
    <property type="match status" value="3"/>
</dbReference>
<dbReference type="InterPro" id="IPR016088">
    <property type="entry name" value="Chalcone_isomerase_3-sand"/>
</dbReference>